<evidence type="ECO:0000256" key="4">
    <source>
        <dbReference type="ARBA" id="ARBA00022576"/>
    </source>
</evidence>
<dbReference type="InterPro" id="IPR017657">
    <property type="entry name" value="L-lysine_6-transaminase"/>
</dbReference>
<dbReference type="AlphaFoldDB" id="E3CUK2"/>
<dbReference type="HOGENOM" id="CLU_016922_10_1_0"/>
<dbReference type="InterPro" id="IPR015422">
    <property type="entry name" value="PyrdxlP-dep_Trfase_small"/>
</dbReference>
<reference evidence="10 11" key="1">
    <citation type="journal article" date="2010" name="Stand. Genomic Sci.">
        <title>Non-contiguous finished genome sequence of Aminomonas paucivorans type strain (GLU-3).</title>
        <authorList>
            <person name="Pitluck S."/>
            <person name="Yasawong M."/>
            <person name="Held B."/>
            <person name="Lapidus A."/>
            <person name="Nolan M."/>
            <person name="Copeland A."/>
            <person name="Lucas S."/>
            <person name="Del Rio T.G."/>
            <person name="Tice H."/>
            <person name="Cheng J.F."/>
            <person name="Chertkov O."/>
            <person name="Goodwin L."/>
            <person name="Tapia R."/>
            <person name="Han C."/>
            <person name="Liolios K."/>
            <person name="Ivanova N."/>
            <person name="Mavromatis K."/>
            <person name="Ovchinnikova G."/>
            <person name="Pati A."/>
            <person name="Chen A."/>
            <person name="Palaniappan K."/>
            <person name="Land M."/>
            <person name="Hauser L."/>
            <person name="Chang Y.J."/>
            <person name="Jeffries C.D."/>
            <person name="Pukall R."/>
            <person name="Spring S."/>
            <person name="Rohde M."/>
            <person name="Sikorski J."/>
            <person name="Goker M."/>
            <person name="Woyke T."/>
            <person name="Bristow J."/>
            <person name="Eisen J.A."/>
            <person name="Markowitz V."/>
            <person name="Hugenholtz P."/>
            <person name="Kyrpides N.C."/>
            <person name="Klenk H.P."/>
        </authorList>
    </citation>
    <scope>NUCLEOTIDE SEQUENCE [LARGE SCALE GENOMIC DNA]</scope>
    <source>
        <strain evidence="10 11">DSM 12260</strain>
    </source>
</reference>
<dbReference type="STRING" id="584708.Apau_1599"/>
<dbReference type="PaxDb" id="584708-Apau_1599"/>
<dbReference type="PANTHER" id="PTHR43206">
    <property type="entry name" value="AMINOTRANSFERASE"/>
    <property type="match status" value="1"/>
</dbReference>
<dbReference type="NCBIfam" id="TIGR03251">
    <property type="entry name" value="LAT_fam"/>
    <property type="match status" value="1"/>
</dbReference>
<evidence type="ECO:0000256" key="2">
    <source>
        <dbReference type="ARBA" id="ARBA00008954"/>
    </source>
</evidence>
<dbReference type="PANTHER" id="PTHR43206:SF2">
    <property type="entry name" value="4-AMINOBUTYRATE AMINOTRANSFERASE GABT"/>
    <property type="match status" value="1"/>
</dbReference>
<dbReference type="GO" id="GO:0017000">
    <property type="term" value="P:antibiotic biosynthetic process"/>
    <property type="evidence" value="ECO:0007669"/>
    <property type="project" value="InterPro"/>
</dbReference>
<evidence type="ECO:0000313" key="11">
    <source>
        <dbReference type="Proteomes" id="UP000005096"/>
    </source>
</evidence>
<dbReference type="RefSeq" id="WP_006301236.1">
    <property type="nucleotide sequence ID" value="NZ_CM001022.1"/>
</dbReference>
<dbReference type="GO" id="GO:0045484">
    <property type="term" value="F:L-lysine 6-transaminase activity"/>
    <property type="evidence" value="ECO:0007669"/>
    <property type="project" value="UniProtKB-EC"/>
</dbReference>
<dbReference type="OrthoDB" id="9801834at2"/>
<evidence type="ECO:0000256" key="5">
    <source>
        <dbReference type="ARBA" id="ARBA00022679"/>
    </source>
</evidence>
<dbReference type="EMBL" id="CM001022">
    <property type="protein sequence ID" value="EFQ24018.1"/>
    <property type="molecule type" value="Genomic_DNA"/>
</dbReference>
<dbReference type="CDD" id="cd00610">
    <property type="entry name" value="OAT_like"/>
    <property type="match status" value="1"/>
</dbReference>
<dbReference type="InterPro" id="IPR015421">
    <property type="entry name" value="PyrdxlP-dep_Trfase_major"/>
</dbReference>
<name>E3CUK2_9BACT</name>
<dbReference type="SUPFAM" id="SSF53383">
    <property type="entry name" value="PLP-dependent transferases"/>
    <property type="match status" value="1"/>
</dbReference>
<evidence type="ECO:0000256" key="3">
    <source>
        <dbReference type="ARBA" id="ARBA00013071"/>
    </source>
</evidence>
<comment type="similarity">
    <text evidence="2 9">Belongs to the class-III pyridoxal-phosphate-dependent aminotransferase family.</text>
</comment>
<sequence length="460" mass="52392">MSVQYSVPTNQVFPEIEKYLLRDGFDIIIDMEKSQGSHIVNALNGDKWLDFYTFFASAPFGMNHPKLANDEFKEKIFRAAINKVANSDIYTHEMAEFVKTFGEVAVPQGFNHVFFIDYGTLAVENTFKVAMDWKVRKLLAAGKISKGDAVAGRKGTKVLHFNDAFHGRSGYTLTVTNTHDPNKYQYFAKYDWPRVINPKMSFPLEENLGMVEWLESVSIKQIKQAIANNPDDICAIILETIQGEGGDNHFRTEYMQQLRQIADENDILLIFDEVQCGMGVTGKMWAWEHHAPVKPDIFSFGKKAQICGLVAGPRIDEVQDNCFKVSSRINSTWGGTVVDMVRAQRYLEIYRDEKILDYVSHTAGPRLLNGLQEIRKEFPDMVRNVRGKGLFCAYDIVSPELRDKFIKTCWSEKMLILPCGDNSVRFRPALNVPLEDIDKGLEITRQCLKKVRCDSSCCCK</sequence>
<dbReference type="GO" id="GO:0030170">
    <property type="term" value="F:pyridoxal phosphate binding"/>
    <property type="evidence" value="ECO:0007669"/>
    <property type="project" value="InterPro"/>
</dbReference>
<dbReference type="Pfam" id="PF00202">
    <property type="entry name" value="Aminotran_3"/>
    <property type="match status" value="1"/>
</dbReference>
<gene>
    <name evidence="10" type="ORF">Apau_1599</name>
</gene>
<dbReference type="EC" id="2.6.1.36" evidence="3"/>
<evidence type="ECO:0000256" key="1">
    <source>
        <dbReference type="ARBA" id="ARBA00001933"/>
    </source>
</evidence>
<comment type="cofactor">
    <cofactor evidence="1">
        <name>pyridoxal 5'-phosphate</name>
        <dbReference type="ChEBI" id="CHEBI:597326"/>
    </cofactor>
</comment>
<dbReference type="InterPro" id="IPR015424">
    <property type="entry name" value="PyrdxlP-dep_Trfase"/>
</dbReference>
<organism evidence="10 11">
    <name type="scientific">Aminomonas paucivorans DSM 12260</name>
    <dbReference type="NCBI Taxonomy" id="584708"/>
    <lineage>
        <taxon>Bacteria</taxon>
        <taxon>Thermotogati</taxon>
        <taxon>Synergistota</taxon>
        <taxon>Synergistia</taxon>
        <taxon>Synergistales</taxon>
        <taxon>Synergistaceae</taxon>
        <taxon>Aminomonas</taxon>
    </lineage>
</organism>
<dbReference type="Gene3D" id="3.90.1150.10">
    <property type="entry name" value="Aspartate Aminotransferase, domain 1"/>
    <property type="match status" value="1"/>
</dbReference>
<keyword evidence="11" id="KW-1185">Reference proteome</keyword>
<accession>E3CUK2</accession>
<evidence type="ECO:0000313" key="10">
    <source>
        <dbReference type="EMBL" id="EFQ24018.1"/>
    </source>
</evidence>
<evidence type="ECO:0000256" key="8">
    <source>
        <dbReference type="ARBA" id="ARBA00050040"/>
    </source>
</evidence>
<evidence type="ECO:0000256" key="7">
    <source>
        <dbReference type="ARBA" id="ARBA00030921"/>
    </source>
</evidence>
<dbReference type="GO" id="GO:0009450">
    <property type="term" value="P:gamma-aminobutyric acid catabolic process"/>
    <property type="evidence" value="ECO:0007669"/>
    <property type="project" value="TreeGrafter"/>
</dbReference>
<dbReference type="InterPro" id="IPR005814">
    <property type="entry name" value="Aminotrans_3"/>
</dbReference>
<keyword evidence="4 10" id="KW-0032">Aminotransferase</keyword>
<proteinExistence type="inferred from homology"/>
<keyword evidence="6 9" id="KW-0663">Pyridoxal phosphate</keyword>
<dbReference type="Proteomes" id="UP000005096">
    <property type="component" value="Chromosome"/>
</dbReference>
<evidence type="ECO:0000256" key="6">
    <source>
        <dbReference type="ARBA" id="ARBA00022898"/>
    </source>
</evidence>
<dbReference type="PIRSF" id="PIRSF000521">
    <property type="entry name" value="Transaminase_4ab_Lys_Orn"/>
    <property type="match status" value="1"/>
</dbReference>
<protein>
    <recommendedName>
        <fullName evidence="8">L-lysine-epsilon aminotransferase</fullName>
        <ecNumber evidence="3">2.6.1.36</ecNumber>
    </recommendedName>
    <alternativeName>
        <fullName evidence="7">Lysine 6-aminotransferase</fullName>
    </alternativeName>
</protein>
<evidence type="ECO:0000256" key="9">
    <source>
        <dbReference type="RuleBase" id="RU003560"/>
    </source>
</evidence>
<dbReference type="eggNOG" id="COG0160">
    <property type="taxonomic scope" value="Bacteria"/>
</dbReference>
<keyword evidence="5 10" id="KW-0808">Transferase</keyword>
<dbReference type="Gene3D" id="3.40.640.10">
    <property type="entry name" value="Type I PLP-dependent aspartate aminotransferase-like (Major domain)"/>
    <property type="match status" value="1"/>
</dbReference>